<dbReference type="Pfam" id="PF17937">
    <property type="entry name" value="TetR_C_28"/>
    <property type="match status" value="1"/>
</dbReference>
<accession>A0A2S2F8D4</accession>
<dbReference type="InterPro" id="IPR036271">
    <property type="entry name" value="Tet_transcr_reg_TetR-rel_C_sf"/>
</dbReference>
<dbReference type="OrthoDB" id="9809772at2"/>
<organism evidence="4 5">
    <name type="scientific">Acinetobacter defluvii</name>
    <dbReference type="NCBI Taxonomy" id="1871111"/>
    <lineage>
        <taxon>Bacteria</taxon>
        <taxon>Pseudomonadati</taxon>
        <taxon>Pseudomonadota</taxon>
        <taxon>Gammaproteobacteria</taxon>
        <taxon>Moraxellales</taxon>
        <taxon>Moraxellaceae</taxon>
        <taxon>Acinetobacter</taxon>
    </lineage>
</organism>
<keyword evidence="4" id="KW-0614">Plasmid</keyword>
<proteinExistence type="predicted"/>
<dbReference type="PROSITE" id="PS01081">
    <property type="entry name" value="HTH_TETR_1"/>
    <property type="match status" value="1"/>
</dbReference>
<dbReference type="PROSITE" id="PS50977">
    <property type="entry name" value="HTH_TETR_2"/>
    <property type="match status" value="1"/>
</dbReference>
<evidence type="ECO:0000313" key="5">
    <source>
        <dbReference type="Proteomes" id="UP000245977"/>
    </source>
</evidence>
<name>A0A2S2F8D4_9GAMM</name>
<dbReference type="InterPro" id="IPR023772">
    <property type="entry name" value="DNA-bd_HTH_TetR-type_CS"/>
</dbReference>
<dbReference type="Pfam" id="PF00440">
    <property type="entry name" value="TetR_N"/>
    <property type="match status" value="1"/>
</dbReference>
<dbReference type="PANTHER" id="PTHR43479">
    <property type="entry name" value="ACREF/ENVCD OPERON REPRESSOR-RELATED"/>
    <property type="match status" value="1"/>
</dbReference>
<dbReference type="InterPro" id="IPR041479">
    <property type="entry name" value="TetR_CgmR_C"/>
</dbReference>
<geneLocation type="plasmid" evidence="4 5">
    <name>p3_010030</name>
</geneLocation>
<dbReference type="PRINTS" id="PR00455">
    <property type="entry name" value="HTHTETR"/>
</dbReference>
<sequence length="185" mass="21267">MKEIRQQKKQPEVIRKRILEQATILVSQKGISGVSIQNIATAVGITKGGVFHHFPNKKNLIEEMFNQIILDLDQTVEYLIKRDPTEYGKFTRAYIHSSFIHQIDGVVSAWSALSMTMITEPTFNKIWMEWLKNRLSQHAETDSHPDLELLRLAADGLWLQSITGVIDDEQCSKLEDDLLNRTYLT</sequence>
<dbReference type="KEGG" id="adv:DJ533_00545"/>
<dbReference type="InterPro" id="IPR001647">
    <property type="entry name" value="HTH_TetR"/>
</dbReference>
<dbReference type="InterPro" id="IPR009057">
    <property type="entry name" value="Homeodomain-like_sf"/>
</dbReference>
<feature type="domain" description="HTH tetR-type" evidence="3">
    <location>
        <begin position="12"/>
        <end position="72"/>
    </location>
</feature>
<keyword evidence="1 2" id="KW-0238">DNA-binding</keyword>
<dbReference type="Gene3D" id="1.10.357.10">
    <property type="entry name" value="Tetracycline Repressor, domain 2"/>
    <property type="match status" value="1"/>
</dbReference>
<dbReference type="AlphaFoldDB" id="A0A2S2F8D4"/>
<evidence type="ECO:0000313" key="4">
    <source>
        <dbReference type="EMBL" id="AWL27207.1"/>
    </source>
</evidence>
<reference evidence="4" key="1">
    <citation type="submission" date="2019-08" db="EMBL/GenBank/DDBJ databases">
        <title>The complete genome of Acinetobacter defluvii strain WCHAD010030.</title>
        <authorList>
            <person name="Hu Y."/>
            <person name="Qin J."/>
            <person name="Feng Y."/>
            <person name="Zong Z."/>
        </authorList>
    </citation>
    <scope>NUCLEOTIDE SEQUENCE</scope>
    <source>
        <strain evidence="4">WCHA30</strain>
        <plasmid evidence="4">p3_010030</plasmid>
    </source>
</reference>
<dbReference type="InterPro" id="IPR050624">
    <property type="entry name" value="HTH-type_Tx_Regulator"/>
</dbReference>
<keyword evidence="5" id="KW-1185">Reference proteome</keyword>
<evidence type="ECO:0000259" key="3">
    <source>
        <dbReference type="PROSITE" id="PS50977"/>
    </source>
</evidence>
<dbReference type="RefSeq" id="WP_005146114.1">
    <property type="nucleotide sequence ID" value="NZ_CP029391.2"/>
</dbReference>
<protein>
    <submittedName>
        <fullName evidence="4">TetR/AcrR family transcriptional regulator</fullName>
    </submittedName>
</protein>
<dbReference type="PANTHER" id="PTHR43479:SF11">
    <property type="entry name" value="ACREF_ENVCD OPERON REPRESSOR-RELATED"/>
    <property type="match status" value="1"/>
</dbReference>
<dbReference type="SUPFAM" id="SSF46689">
    <property type="entry name" value="Homeodomain-like"/>
    <property type="match status" value="1"/>
</dbReference>
<evidence type="ECO:0000256" key="2">
    <source>
        <dbReference type="PROSITE-ProRule" id="PRU00335"/>
    </source>
</evidence>
<dbReference type="STRING" id="1871111.GCA_001704615_02992"/>
<dbReference type="EMBL" id="CP029391">
    <property type="protein sequence ID" value="AWL27207.1"/>
    <property type="molecule type" value="Genomic_DNA"/>
</dbReference>
<dbReference type="Proteomes" id="UP000245977">
    <property type="component" value="Plasmid p3_010030"/>
</dbReference>
<feature type="DNA-binding region" description="H-T-H motif" evidence="2">
    <location>
        <begin position="35"/>
        <end position="54"/>
    </location>
</feature>
<dbReference type="GO" id="GO:0003677">
    <property type="term" value="F:DNA binding"/>
    <property type="evidence" value="ECO:0007669"/>
    <property type="project" value="UniProtKB-UniRule"/>
</dbReference>
<evidence type="ECO:0000256" key="1">
    <source>
        <dbReference type="ARBA" id="ARBA00023125"/>
    </source>
</evidence>
<gene>
    <name evidence="4" type="ORF">DJ533_00545</name>
</gene>
<dbReference type="SUPFAM" id="SSF48498">
    <property type="entry name" value="Tetracyclin repressor-like, C-terminal domain"/>
    <property type="match status" value="1"/>
</dbReference>